<name>A0A2C9DAR0_9HYPH</name>
<dbReference type="InterPro" id="IPR052572">
    <property type="entry name" value="UPF0153_domain"/>
</dbReference>
<gene>
    <name evidence="1" type="ORF">HDIA_3677</name>
</gene>
<dbReference type="RefSeq" id="WP_099557507.1">
    <property type="nucleotide sequence ID" value="NZ_LT960614.1"/>
</dbReference>
<accession>A0A2C9DAR0</accession>
<proteinExistence type="predicted"/>
<dbReference type="EMBL" id="LT960614">
    <property type="protein sequence ID" value="SON57218.1"/>
    <property type="molecule type" value="Genomic_DNA"/>
</dbReference>
<evidence type="ECO:0000313" key="1">
    <source>
        <dbReference type="EMBL" id="SON57218.1"/>
    </source>
</evidence>
<evidence type="ECO:0000313" key="2">
    <source>
        <dbReference type="Proteomes" id="UP000223606"/>
    </source>
</evidence>
<protein>
    <recommendedName>
        <fullName evidence="3">Flagellin N-methylase</fullName>
    </recommendedName>
</protein>
<dbReference type="PANTHER" id="PTHR36931">
    <property type="entry name" value="UPF0153 PROTEIN YEIW"/>
    <property type="match status" value="1"/>
</dbReference>
<dbReference type="KEGG" id="hdi:HDIA_3677"/>
<sequence length="179" mass="19634">MATIVNGRNCEGCGLCCMVPAVIELEKPVGRWCPHCSTRKRCDIYADRPQECRDFHCGYLTVAVLGEEWKPSRSKIILTAELDGQRVLALVDPARPDAWRQEPFQGQLRAWAKAAVPHGGQIVVKIGHRAIVVLPDRDVDLGEVGPGDAIITEQRNTPAGPVLNAFKVPLDDPRVPKPA</sequence>
<dbReference type="OrthoDB" id="7202843at2"/>
<keyword evidence="2" id="KW-1185">Reference proteome</keyword>
<dbReference type="Proteomes" id="UP000223606">
    <property type="component" value="Chromosome 1"/>
</dbReference>
<organism evidence="1 2">
    <name type="scientific">Hartmannibacter diazotrophicus</name>
    <dbReference type="NCBI Taxonomy" id="1482074"/>
    <lineage>
        <taxon>Bacteria</taxon>
        <taxon>Pseudomonadati</taxon>
        <taxon>Pseudomonadota</taxon>
        <taxon>Alphaproteobacteria</taxon>
        <taxon>Hyphomicrobiales</taxon>
        <taxon>Pleomorphomonadaceae</taxon>
        <taxon>Hartmannibacter</taxon>
    </lineage>
</organism>
<reference evidence="2" key="1">
    <citation type="submission" date="2017-09" db="EMBL/GenBank/DDBJ databases">
        <title>Genome sequence of Nannocystis excedens DSM 71.</title>
        <authorList>
            <person name="Blom J."/>
        </authorList>
    </citation>
    <scope>NUCLEOTIDE SEQUENCE [LARGE SCALE GENOMIC DNA]</scope>
    <source>
        <strain evidence="2">type strain: E19</strain>
    </source>
</reference>
<dbReference type="AlphaFoldDB" id="A0A2C9DAR0"/>
<evidence type="ECO:0008006" key="3">
    <source>
        <dbReference type="Google" id="ProtNLM"/>
    </source>
</evidence>
<dbReference type="PANTHER" id="PTHR36931:SF1">
    <property type="entry name" value="UPF0153 PROTEIN YEIW"/>
    <property type="match status" value="1"/>
</dbReference>